<sequence length="116" mass="12862">MPDLAKSFKRLSLRADNKDLNINRHEFARQYKKLSLQLFCNLLMARMVGTLGEEFGLAGSETFESGWIIDSIDGTRAFIYGVPLFNTLIAYIENGEPVVGVIGFPAISTIVYVAQG</sequence>
<evidence type="ECO:0008006" key="9">
    <source>
        <dbReference type="Google" id="ProtNLM"/>
    </source>
</evidence>
<dbReference type="InterPro" id="IPR000760">
    <property type="entry name" value="Inositol_monophosphatase-like"/>
</dbReference>
<dbReference type="SUPFAM" id="SSF56655">
    <property type="entry name" value="Carbohydrate phosphatase"/>
    <property type="match status" value="1"/>
</dbReference>
<feature type="binding site" evidence="6">
    <location>
        <position position="53"/>
    </location>
    <ligand>
        <name>Mg(2+)</name>
        <dbReference type="ChEBI" id="CHEBI:18420"/>
        <label>1</label>
        <note>catalytic</note>
    </ligand>
</feature>
<name>A0AAJ1J9F9_XENBV</name>
<dbReference type="PANTHER" id="PTHR43200">
    <property type="entry name" value="PHOSPHATASE"/>
    <property type="match status" value="1"/>
</dbReference>
<proteinExistence type="inferred from homology"/>
<keyword evidence="4" id="KW-0378">Hydrolase</keyword>
<keyword evidence="3 6" id="KW-0479">Metal-binding</keyword>
<evidence type="ECO:0000256" key="2">
    <source>
        <dbReference type="ARBA" id="ARBA00009759"/>
    </source>
</evidence>
<dbReference type="InterPro" id="IPR051090">
    <property type="entry name" value="Inositol_monoP_superfamily"/>
</dbReference>
<gene>
    <name evidence="7" type="ORF">KKJ01_14685</name>
</gene>
<feature type="binding site" evidence="6">
    <location>
        <position position="70"/>
    </location>
    <ligand>
        <name>Mg(2+)</name>
        <dbReference type="ChEBI" id="CHEBI:18420"/>
        <label>1</label>
        <note>catalytic</note>
    </ligand>
</feature>
<keyword evidence="5 6" id="KW-0460">Magnesium</keyword>
<dbReference type="Pfam" id="PF00459">
    <property type="entry name" value="Inositol_P"/>
    <property type="match status" value="1"/>
</dbReference>
<evidence type="ECO:0000313" key="8">
    <source>
        <dbReference type="Proteomes" id="UP001222434"/>
    </source>
</evidence>
<reference evidence="7" key="2">
    <citation type="journal article" date="2022" name="J. Evol. Biol.">
        <title>Pre- and post-association barriers to host switching in sympatric mutualists.</title>
        <authorList>
            <person name="Dinges Z.M."/>
            <person name="Phillips R.K."/>
            <person name="Lively C.M."/>
            <person name="Bashey F."/>
        </authorList>
    </citation>
    <scope>NUCLEOTIDE SEQUENCE</scope>
    <source>
        <strain evidence="7">MC_266_E_2016</strain>
    </source>
</reference>
<accession>A0AAJ1J9F9</accession>
<dbReference type="GO" id="GO:0000105">
    <property type="term" value="P:L-histidine biosynthetic process"/>
    <property type="evidence" value="ECO:0007669"/>
    <property type="project" value="TreeGrafter"/>
</dbReference>
<comment type="caution">
    <text evidence="7">The sequence shown here is derived from an EMBL/GenBank/DDBJ whole genome shotgun (WGS) entry which is preliminary data.</text>
</comment>
<dbReference type="AlphaFoldDB" id="A0AAJ1J9F9"/>
<dbReference type="GO" id="GO:0046872">
    <property type="term" value="F:metal ion binding"/>
    <property type="evidence" value="ECO:0007669"/>
    <property type="project" value="UniProtKB-KW"/>
</dbReference>
<evidence type="ECO:0000256" key="4">
    <source>
        <dbReference type="ARBA" id="ARBA00022801"/>
    </source>
</evidence>
<dbReference type="GO" id="GO:0016791">
    <property type="term" value="F:phosphatase activity"/>
    <property type="evidence" value="ECO:0007669"/>
    <property type="project" value="UniProtKB-ARBA"/>
</dbReference>
<comment type="cofactor">
    <cofactor evidence="1 6">
        <name>Mg(2+)</name>
        <dbReference type="ChEBI" id="CHEBI:18420"/>
    </cofactor>
</comment>
<dbReference type="PANTHER" id="PTHR43200:SF6">
    <property type="entry name" value="3'(2'),5'-BISPHOSPHATE NUCLEOTIDASE"/>
    <property type="match status" value="1"/>
</dbReference>
<feature type="binding site" evidence="6">
    <location>
        <position position="73"/>
    </location>
    <ligand>
        <name>Mg(2+)</name>
        <dbReference type="ChEBI" id="CHEBI:18420"/>
        <label>1</label>
        <note>catalytic</note>
    </ligand>
</feature>
<protein>
    <recommendedName>
        <fullName evidence="9">Histidinol-phosphatase</fullName>
    </recommendedName>
</protein>
<comment type="similarity">
    <text evidence="2">Belongs to the inositol monophosphatase superfamily.</text>
</comment>
<evidence type="ECO:0000256" key="3">
    <source>
        <dbReference type="ARBA" id="ARBA00022723"/>
    </source>
</evidence>
<evidence type="ECO:0000256" key="5">
    <source>
        <dbReference type="ARBA" id="ARBA00022842"/>
    </source>
</evidence>
<evidence type="ECO:0000256" key="1">
    <source>
        <dbReference type="ARBA" id="ARBA00001946"/>
    </source>
</evidence>
<dbReference type="Proteomes" id="UP001222434">
    <property type="component" value="Unassembled WGS sequence"/>
</dbReference>
<dbReference type="EMBL" id="JAILSO010000059">
    <property type="protein sequence ID" value="MDE1479444.1"/>
    <property type="molecule type" value="Genomic_DNA"/>
</dbReference>
<evidence type="ECO:0000256" key="6">
    <source>
        <dbReference type="PIRSR" id="PIRSR600760-2"/>
    </source>
</evidence>
<evidence type="ECO:0000313" key="7">
    <source>
        <dbReference type="EMBL" id="MDE1479444.1"/>
    </source>
</evidence>
<feature type="binding site" evidence="6">
    <location>
        <position position="72"/>
    </location>
    <ligand>
        <name>Mg(2+)</name>
        <dbReference type="ChEBI" id="CHEBI:18420"/>
        <label>1</label>
        <note>catalytic</note>
    </ligand>
</feature>
<dbReference type="Gene3D" id="3.30.540.10">
    <property type="entry name" value="Fructose-1,6-Bisphosphatase, subunit A, domain 1"/>
    <property type="match status" value="1"/>
</dbReference>
<reference evidence="7" key="1">
    <citation type="submission" date="2021-08" db="EMBL/GenBank/DDBJ databases">
        <authorList>
            <person name="Papudeshi B."/>
            <person name="Bashey-Visser F."/>
        </authorList>
    </citation>
    <scope>NUCLEOTIDE SEQUENCE</scope>
    <source>
        <strain evidence="7">MC_266_E_2016</strain>
    </source>
</reference>
<organism evidence="7 8">
    <name type="scientific">Xenorhabdus bovienii</name>
    <name type="common">Xenorhabdus nematophila subsp. bovienii</name>
    <dbReference type="NCBI Taxonomy" id="40576"/>
    <lineage>
        <taxon>Bacteria</taxon>
        <taxon>Pseudomonadati</taxon>
        <taxon>Pseudomonadota</taxon>
        <taxon>Gammaproteobacteria</taxon>
        <taxon>Enterobacterales</taxon>
        <taxon>Morganellaceae</taxon>
        <taxon>Xenorhabdus</taxon>
    </lineage>
</organism>